<reference evidence="1" key="1">
    <citation type="submission" date="2014-11" db="EMBL/GenBank/DDBJ databases">
        <authorList>
            <person name="Amaro Gonzalez C."/>
        </authorList>
    </citation>
    <scope>NUCLEOTIDE SEQUENCE</scope>
</reference>
<evidence type="ECO:0000313" key="1">
    <source>
        <dbReference type="EMBL" id="JAH07748.1"/>
    </source>
</evidence>
<proteinExistence type="predicted"/>
<organism evidence="1">
    <name type="scientific">Anguilla anguilla</name>
    <name type="common">European freshwater eel</name>
    <name type="synonym">Muraena anguilla</name>
    <dbReference type="NCBI Taxonomy" id="7936"/>
    <lineage>
        <taxon>Eukaryota</taxon>
        <taxon>Metazoa</taxon>
        <taxon>Chordata</taxon>
        <taxon>Craniata</taxon>
        <taxon>Vertebrata</taxon>
        <taxon>Euteleostomi</taxon>
        <taxon>Actinopterygii</taxon>
        <taxon>Neopterygii</taxon>
        <taxon>Teleostei</taxon>
        <taxon>Anguilliformes</taxon>
        <taxon>Anguillidae</taxon>
        <taxon>Anguilla</taxon>
    </lineage>
</organism>
<name>A0A0E9PV83_ANGAN</name>
<dbReference type="EMBL" id="GBXM01100829">
    <property type="protein sequence ID" value="JAH07748.1"/>
    <property type="molecule type" value="Transcribed_RNA"/>
</dbReference>
<sequence>MFAEGGELSLLKNKLLCPTVSQKLHKKNS</sequence>
<reference evidence="1" key="2">
    <citation type="journal article" date="2015" name="Fish Shellfish Immunol.">
        <title>Early steps in the European eel (Anguilla anguilla)-Vibrio vulnificus interaction in the gills: Role of the RtxA13 toxin.</title>
        <authorList>
            <person name="Callol A."/>
            <person name="Pajuelo D."/>
            <person name="Ebbesson L."/>
            <person name="Teles M."/>
            <person name="MacKenzie S."/>
            <person name="Amaro C."/>
        </authorList>
    </citation>
    <scope>NUCLEOTIDE SEQUENCE</scope>
</reference>
<accession>A0A0E9PV83</accession>
<dbReference type="AlphaFoldDB" id="A0A0E9PV83"/>
<protein>
    <submittedName>
        <fullName evidence="1">Uncharacterized protein</fullName>
    </submittedName>
</protein>